<feature type="domain" description="HTH marR-type" evidence="1">
    <location>
        <begin position="26"/>
        <end position="165"/>
    </location>
</feature>
<gene>
    <name evidence="2" type="ORF">U0C82_16655</name>
</gene>
<dbReference type="EMBL" id="JAXLPB010000006">
    <property type="protein sequence ID" value="MDY8110773.1"/>
    <property type="molecule type" value="Genomic_DNA"/>
</dbReference>
<comment type="caution">
    <text evidence="2">The sequence shown here is derived from an EMBL/GenBank/DDBJ whole genome shotgun (WGS) entry which is preliminary data.</text>
</comment>
<reference evidence="2 3" key="1">
    <citation type="submission" date="2023-12" db="EMBL/GenBank/DDBJ databases">
        <title>Description of Novel Strain Fulvimarina sp. 2208YS6-2-32 isolated from Uroteuthis (Photololigo) edulis.</title>
        <authorList>
            <person name="Park J.-S."/>
        </authorList>
    </citation>
    <scope>NUCLEOTIDE SEQUENCE [LARGE SCALE GENOMIC DNA]</scope>
    <source>
        <strain evidence="2 3">2208YS6-2-32</strain>
    </source>
</reference>
<dbReference type="InterPro" id="IPR036390">
    <property type="entry name" value="WH_DNA-bd_sf"/>
</dbReference>
<dbReference type="InterPro" id="IPR000835">
    <property type="entry name" value="HTH_MarR-typ"/>
</dbReference>
<dbReference type="SUPFAM" id="SSF46785">
    <property type="entry name" value="Winged helix' DNA-binding domain"/>
    <property type="match status" value="1"/>
</dbReference>
<dbReference type="Gene3D" id="1.10.10.10">
    <property type="entry name" value="Winged helix-like DNA-binding domain superfamily/Winged helix DNA-binding domain"/>
    <property type="match status" value="1"/>
</dbReference>
<dbReference type="RefSeq" id="WP_322188646.1">
    <property type="nucleotide sequence ID" value="NZ_JAXLPB010000006.1"/>
</dbReference>
<dbReference type="InterPro" id="IPR036388">
    <property type="entry name" value="WH-like_DNA-bd_sf"/>
</dbReference>
<keyword evidence="3" id="KW-1185">Reference proteome</keyword>
<proteinExistence type="predicted"/>
<sequence length="175" mass="19714">MDCYQIAFKQRQPCEKIRKETRESDEADLTASLLTMSKTVRALISLRLAGIGFHSGQNEALLLLDPDMPIAARDLAEKLDVHPQTIAKRMDPLIARDFVTETLDANKSRKMMLQLTDAGIKARDEIMQVHAAINVDVLAMLNEDHPHAMLEELGELKRSLAKRLLRVRRATNAES</sequence>
<name>A0ABU5I5U9_9HYPH</name>
<dbReference type="PROSITE" id="PS50995">
    <property type="entry name" value="HTH_MARR_2"/>
    <property type="match status" value="1"/>
</dbReference>
<evidence type="ECO:0000313" key="3">
    <source>
        <dbReference type="Proteomes" id="UP001294412"/>
    </source>
</evidence>
<organism evidence="2 3">
    <name type="scientific">Fulvimarina uroteuthidis</name>
    <dbReference type="NCBI Taxonomy" id="3098149"/>
    <lineage>
        <taxon>Bacteria</taxon>
        <taxon>Pseudomonadati</taxon>
        <taxon>Pseudomonadota</taxon>
        <taxon>Alphaproteobacteria</taxon>
        <taxon>Hyphomicrobiales</taxon>
        <taxon>Aurantimonadaceae</taxon>
        <taxon>Fulvimarina</taxon>
    </lineage>
</organism>
<evidence type="ECO:0000313" key="2">
    <source>
        <dbReference type="EMBL" id="MDY8110773.1"/>
    </source>
</evidence>
<protein>
    <submittedName>
        <fullName evidence="2">MarR family winged helix-turn-helix transcriptional regulator</fullName>
    </submittedName>
</protein>
<accession>A0ABU5I5U9</accession>
<evidence type="ECO:0000259" key="1">
    <source>
        <dbReference type="PROSITE" id="PS50995"/>
    </source>
</evidence>
<dbReference type="Proteomes" id="UP001294412">
    <property type="component" value="Unassembled WGS sequence"/>
</dbReference>